<name>A0AAE1CIE8_9PEZI</name>
<protein>
    <recommendedName>
        <fullName evidence="1">2EXR domain-containing protein</fullName>
    </recommendedName>
</protein>
<comment type="caution">
    <text evidence="2">The sequence shown here is derived from an EMBL/GenBank/DDBJ whole genome shotgun (WGS) entry which is preliminary data.</text>
</comment>
<proteinExistence type="predicted"/>
<organism evidence="2 3">
    <name type="scientific">Podospora appendiculata</name>
    <dbReference type="NCBI Taxonomy" id="314037"/>
    <lineage>
        <taxon>Eukaryota</taxon>
        <taxon>Fungi</taxon>
        <taxon>Dikarya</taxon>
        <taxon>Ascomycota</taxon>
        <taxon>Pezizomycotina</taxon>
        <taxon>Sordariomycetes</taxon>
        <taxon>Sordariomycetidae</taxon>
        <taxon>Sordariales</taxon>
        <taxon>Podosporaceae</taxon>
        <taxon>Podospora</taxon>
    </lineage>
</organism>
<sequence>MAEPTTQPPPPPPPSEFKYFPSLPAELRLMVWNNVPQPTRVIGQLPCRHCLSNERDGTMHDCAIARHADWRLRYIVQPRSLAIFPPLHACAESRRVWLPRYHRPPRYINLAAHDRVTPIATPYNLRFDVYRPDGSTSPSHTFDPFLGLDRSRIRRAALGEMYGRYVDAIHELDIQTLPSIRSLSLIASGPDPDIDHRAAFHWLEMSELDLARTECRLRDIPATTLAAHPFFNDHRLLIHGVDPPPNHQPLAGQLRELAAWMWHATRWDARHARAVEYLGDGFFTYVNDDDCADEDCPLEEIDGCGPGGHSRQEMLDWRPPFAMDAKILCEVGWLERLEAVGVFEDQAEGEANYDAFLTLEALERARPFTPRSSVDGEGDEPEGEYRFVRVLLAEAD</sequence>
<reference evidence="2" key="1">
    <citation type="journal article" date="2023" name="Mol. Phylogenet. Evol.">
        <title>Genome-scale phylogeny and comparative genomics of the fungal order Sordariales.</title>
        <authorList>
            <person name="Hensen N."/>
            <person name="Bonometti L."/>
            <person name="Westerberg I."/>
            <person name="Brannstrom I.O."/>
            <person name="Guillou S."/>
            <person name="Cros-Aarteil S."/>
            <person name="Calhoun S."/>
            <person name="Haridas S."/>
            <person name="Kuo A."/>
            <person name="Mondo S."/>
            <person name="Pangilinan J."/>
            <person name="Riley R."/>
            <person name="LaButti K."/>
            <person name="Andreopoulos B."/>
            <person name="Lipzen A."/>
            <person name="Chen C."/>
            <person name="Yan M."/>
            <person name="Daum C."/>
            <person name="Ng V."/>
            <person name="Clum A."/>
            <person name="Steindorff A."/>
            <person name="Ohm R.A."/>
            <person name="Martin F."/>
            <person name="Silar P."/>
            <person name="Natvig D.O."/>
            <person name="Lalanne C."/>
            <person name="Gautier V."/>
            <person name="Ament-Velasquez S.L."/>
            <person name="Kruys A."/>
            <person name="Hutchinson M.I."/>
            <person name="Powell A.J."/>
            <person name="Barry K."/>
            <person name="Miller A.N."/>
            <person name="Grigoriev I.V."/>
            <person name="Debuchy R."/>
            <person name="Gladieux P."/>
            <person name="Hiltunen Thoren M."/>
            <person name="Johannesson H."/>
        </authorList>
    </citation>
    <scope>NUCLEOTIDE SEQUENCE</scope>
    <source>
        <strain evidence="2">CBS 314.62</strain>
    </source>
</reference>
<feature type="domain" description="2EXR" evidence="1">
    <location>
        <begin position="17"/>
        <end position="103"/>
    </location>
</feature>
<dbReference type="InterPro" id="IPR045518">
    <property type="entry name" value="2EXR"/>
</dbReference>
<accession>A0AAE1CIE8</accession>
<dbReference type="Pfam" id="PF20150">
    <property type="entry name" value="2EXR"/>
    <property type="match status" value="1"/>
</dbReference>
<reference evidence="2" key="2">
    <citation type="submission" date="2023-06" db="EMBL/GenBank/DDBJ databases">
        <authorList>
            <consortium name="Lawrence Berkeley National Laboratory"/>
            <person name="Haridas S."/>
            <person name="Hensen N."/>
            <person name="Bonometti L."/>
            <person name="Westerberg I."/>
            <person name="Brannstrom I.O."/>
            <person name="Guillou S."/>
            <person name="Cros-Aarteil S."/>
            <person name="Calhoun S."/>
            <person name="Kuo A."/>
            <person name="Mondo S."/>
            <person name="Pangilinan J."/>
            <person name="Riley R."/>
            <person name="Labutti K."/>
            <person name="Andreopoulos B."/>
            <person name="Lipzen A."/>
            <person name="Chen C."/>
            <person name="Yanf M."/>
            <person name="Daum C."/>
            <person name="Ng V."/>
            <person name="Clum A."/>
            <person name="Steindorff A."/>
            <person name="Ohm R."/>
            <person name="Martin F."/>
            <person name="Silar P."/>
            <person name="Natvig D."/>
            <person name="Lalanne C."/>
            <person name="Gautier V."/>
            <person name="Ament-Velasquez S.L."/>
            <person name="Kruys A."/>
            <person name="Hutchinson M.I."/>
            <person name="Powell A.J."/>
            <person name="Barry K."/>
            <person name="Miller A.N."/>
            <person name="Grigoriev I.V."/>
            <person name="Debuchy R."/>
            <person name="Gladieux P."/>
            <person name="Thoren M.H."/>
            <person name="Johannesson H."/>
        </authorList>
    </citation>
    <scope>NUCLEOTIDE SEQUENCE</scope>
    <source>
        <strain evidence="2">CBS 314.62</strain>
    </source>
</reference>
<evidence type="ECO:0000313" key="2">
    <source>
        <dbReference type="EMBL" id="KAK3695682.1"/>
    </source>
</evidence>
<keyword evidence="3" id="KW-1185">Reference proteome</keyword>
<evidence type="ECO:0000313" key="3">
    <source>
        <dbReference type="Proteomes" id="UP001270362"/>
    </source>
</evidence>
<dbReference type="Proteomes" id="UP001270362">
    <property type="component" value="Unassembled WGS sequence"/>
</dbReference>
<evidence type="ECO:0000259" key="1">
    <source>
        <dbReference type="Pfam" id="PF20150"/>
    </source>
</evidence>
<gene>
    <name evidence="2" type="ORF">B0T22DRAFT_373514</name>
</gene>
<dbReference type="EMBL" id="JAULSO010000001">
    <property type="protein sequence ID" value="KAK3695682.1"/>
    <property type="molecule type" value="Genomic_DNA"/>
</dbReference>
<dbReference type="AlphaFoldDB" id="A0AAE1CIE8"/>